<dbReference type="Pfam" id="PF05598">
    <property type="entry name" value="DUF772"/>
    <property type="match status" value="1"/>
</dbReference>
<dbReference type="Proteomes" id="UP000050360">
    <property type="component" value="Unassembled WGS sequence"/>
</dbReference>
<keyword evidence="8" id="KW-1185">Reference proteome</keyword>
<dbReference type="PANTHER" id="PTHR33408">
    <property type="entry name" value="TRANSPOSASE"/>
    <property type="match status" value="1"/>
</dbReference>
<dbReference type="Proteomes" id="UP000218615">
    <property type="component" value="Unassembled WGS sequence"/>
</dbReference>
<evidence type="ECO:0000313" key="6">
    <source>
        <dbReference type="EMBL" id="SNQ61112.1"/>
    </source>
</evidence>
<evidence type="ECO:0000259" key="4">
    <source>
        <dbReference type="Pfam" id="PF13751"/>
    </source>
</evidence>
<evidence type="ECO:0000259" key="3">
    <source>
        <dbReference type="Pfam" id="PF05598"/>
    </source>
</evidence>
<dbReference type="GO" id="GO:0004803">
    <property type="term" value="F:transposase activity"/>
    <property type="evidence" value="ECO:0007669"/>
    <property type="project" value="InterPro"/>
</dbReference>
<dbReference type="GO" id="GO:0006313">
    <property type="term" value="P:DNA transposition"/>
    <property type="evidence" value="ECO:0007669"/>
    <property type="project" value="InterPro"/>
</dbReference>
<feature type="domain" description="Transposase IS4-like" evidence="2">
    <location>
        <begin position="221"/>
        <end position="299"/>
    </location>
</feature>
<dbReference type="EMBL" id="FZMP01000147">
    <property type="protein sequence ID" value="SNQ61112.1"/>
    <property type="molecule type" value="Genomic_DNA"/>
</dbReference>
<keyword evidence="1" id="KW-0175">Coiled coil</keyword>
<dbReference type="Pfam" id="PF01609">
    <property type="entry name" value="DDE_Tnp_1"/>
    <property type="match status" value="1"/>
</dbReference>
<reference evidence="8" key="3">
    <citation type="submission" date="2017-06" db="EMBL/GenBank/DDBJ databases">
        <authorList>
            <person name="Cremers G."/>
        </authorList>
    </citation>
    <scope>NUCLEOTIDE SEQUENCE [LARGE SCALE GENOMIC DNA]</scope>
</reference>
<evidence type="ECO:0000256" key="1">
    <source>
        <dbReference type="SAM" id="Coils"/>
    </source>
</evidence>
<accession>A0A284VPD1</accession>
<gene>
    <name evidence="6" type="ORF">MNV_2300004</name>
    <name evidence="5" type="ORF">MPEBLZ_02030</name>
</gene>
<dbReference type="NCBIfam" id="NF033551">
    <property type="entry name" value="transpos_IS1182"/>
    <property type="match status" value="1"/>
</dbReference>
<dbReference type="AlphaFoldDB" id="A0A0P8DZT1"/>
<protein>
    <submittedName>
        <fullName evidence="5">Transposase</fullName>
    </submittedName>
</protein>
<evidence type="ECO:0000313" key="7">
    <source>
        <dbReference type="Proteomes" id="UP000050360"/>
    </source>
</evidence>
<feature type="domain" description="Transposase DDE" evidence="4">
    <location>
        <begin position="337"/>
        <end position="455"/>
    </location>
</feature>
<evidence type="ECO:0000259" key="2">
    <source>
        <dbReference type="Pfam" id="PF01609"/>
    </source>
</evidence>
<reference evidence="6" key="2">
    <citation type="submission" date="2017-06" db="EMBL/GenBank/DDBJ databases">
        <authorList>
            <person name="Kim H.J."/>
            <person name="Triplett B.A."/>
        </authorList>
    </citation>
    <scope>NUCLEOTIDE SEQUENCE [LARGE SCALE GENOMIC DNA]</scope>
    <source>
        <strain evidence="6">Mnv1</strain>
    </source>
</reference>
<reference evidence="5 7" key="1">
    <citation type="submission" date="2015-09" db="EMBL/GenBank/DDBJ databases">
        <title>A metagenomics-based metabolic model of nitrate-dependent anaerobic oxidation of methane by Methanoperedens-like archaea.</title>
        <authorList>
            <person name="Arshad A."/>
            <person name="Speth D.R."/>
            <person name="De Graaf R.M."/>
            <person name="Op Den Camp H.J."/>
            <person name="Jetten M.S."/>
            <person name="Welte C.U."/>
        </authorList>
    </citation>
    <scope>NUCLEOTIDE SEQUENCE [LARGE SCALE GENOMIC DNA]</scope>
</reference>
<dbReference type="RefSeq" id="WP_255251364.1">
    <property type="nucleotide sequence ID" value="NZ_FZMP01000147.1"/>
</dbReference>
<sequence length="509" mass="58520">MFKKYDQKQQFLLPISLEDFIAEDHIGRILNDIIDAIDITTLEAKYSKDGCPAYHPRLLIKILLYGYMINIRSSREINKMTHTDTAFMYLAAMQHPDFRTICRFRSTHLDSIKDVFSQVVTVCKEMGMLGVGKISLDGTKIKANASVKQSKNADALEKEIDKILKESIEIDKAEDEMYGDSTPYQMPKELVDKTKRLEKIRAAKKKLEEEKLEKINITDNDAKIMKHKDGSMKPSYNGQIAVDDKEQVIVAADLVTDTNDVNQVDPMIQLLWATMGYRPTILLADAGYFSYDNIDLLSQIGTESYIPDNFFKVEERGKSKYFLKSMFRFDKVNDCYYCPAGITMPFKWIQKRDEEPDLKQYIGNHCSICILKNACTKAKKRIISRDPREHLMEDMRKKLRTEKGKELYQERMSTVEPVFGQMKQNRGFTEFLLRGKDKAKVEFLIMCIVHNIEKIAGFLKRKAKDGKEVFRKGISECHIENIGEIVVNSADKISFLSGNEDGIGLFNSN</sequence>
<name>A0A0P8DZT1_9EURY</name>
<feature type="domain" description="Transposase InsH N-terminal" evidence="3">
    <location>
        <begin position="16"/>
        <end position="106"/>
    </location>
</feature>
<organism evidence="5 7">
    <name type="scientific">Candidatus Methanoperedens nitratireducens</name>
    <dbReference type="NCBI Taxonomy" id="1392998"/>
    <lineage>
        <taxon>Archaea</taxon>
        <taxon>Methanobacteriati</taxon>
        <taxon>Methanobacteriota</taxon>
        <taxon>Stenosarchaea group</taxon>
        <taxon>Methanomicrobia</taxon>
        <taxon>Methanosarcinales</taxon>
        <taxon>ANME-2 cluster</taxon>
        <taxon>Candidatus Methanoperedentaceae</taxon>
        <taxon>Candidatus Methanoperedens</taxon>
    </lineage>
</organism>
<dbReference type="InterPro" id="IPR025668">
    <property type="entry name" value="Tnp_DDE_dom"/>
</dbReference>
<dbReference type="Pfam" id="PF13751">
    <property type="entry name" value="DDE_Tnp_1_6"/>
    <property type="match status" value="1"/>
</dbReference>
<evidence type="ECO:0000313" key="8">
    <source>
        <dbReference type="Proteomes" id="UP000218615"/>
    </source>
</evidence>
<dbReference type="InterPro" id="IPR002559">
    <property type="entry name" value="Transposase_11"/>
</dbReference>
<accession>A0A0P8DZT1</accession>
<dbReference type="InterPro" id="IPR047629">
    <property type="entry name" value="IS1182_transpos"/>
</dbReference>
<dbReference type="GO" id="GO:0003677">
    <property type="term" value="F:DNA binding"/>
    <property type="evidence" value="ECO:0007669"/>
    <property type="project" value="InterPro"/>
</dbReference>
<dbReference type="InterPro" id="IPR008490">
    <property type="entry name" value="Transposase_InsH_N"/>
</dbReference>
<feature type="coiled-coil region" evidence="1">
    <location>
        <begin position="146"/>
        <end position="220"/>
    </location>
</feature>
<dbReference type="EMBL" id="LKCM01000149">
    <property type="protein sequence ID" value="KPQ43409.1"/>
    <property type="molecule type" value="Genomic_DNA"/>
</dbReference>
<proteinExistence type="predicted"/>
<evidence type="ECO:0000313" key="5">
    <source>
        <dbReference type="EMBL" id="KPQ43409.1"/>
    </source>
</evidence>
<dbReference type="PATRIC" id="fig|1719120.3.peg.2217"/>
<dbReference type="PANTHER" id="PTHR33408:SF2">
    <property type="entry name" value="TRANSPOSASE DDE DOMAIN-CONTAINING PROTEIN"/>
    <property type="match status" value="1"/>
</dbReference>